<sequence>MDNVQTFLPPPIESPKGFMMKLVYFLTKKQFGKVLTPVKVFAARMPVAFGKFGAKIYELDKKLIIPKELVFLIRHQVARINVCEFCMDIGRYKALKELMPEEKFNAIHEYQSSSYFSDAERAALDYATELTKDKKINPETFSRLKKYFTEREICEIVYLIATEHIPNLTNIGLNIHSDMFCDISKRYIAKY</sequence>
<dbReference type="PANTHER" id="PTHR34846">
    <property type="entry name" value="4-CARBOXYMUCONOLACTONE DECARBOXYLASE FAMILY PROTEIN (AFU_ORTHOLOGUE AFUA_6G11590)"/>
    <property type="match status" value="1"/>
</dbReference>
<organism evidence="1 2">
    <name type="scientific">Mycovorax composti</name>
    <dbReference type="NCBI Taxonomy" id="2962693"/>
    <lineage>
        <taxon>Bacteria</taxon>
        <taxon>Pseudomonadati</taxon>
        <taxon>Bacteroidota</taxon>
        <taxon>Chitinophagia</taxon>
        <taxon>Chitinophagales</taxon>
        <taxon>Chitinophagaceae</taxon>
        <taxon>Mycovorax</taxon>
    </lineage>
</organism>
<dbReference type="SUPFAM" id="SSF69118">
    <property type="entry name" value="AhpD-like"/>
    <property type="match status" value="1"/>
</dbReference>
<dbReference type="EMBL" id="CP144143">
    <property type="protein sequence ID" value="WWC84127.1"/>
    <property type="molecule type" value="Genomic_DNA"/>
</dbReference>
<name>A0ABZ2EKW8_9BACT</name>
<dbReference type="InterPro" id="IPR029032">
    <property type="entry name" value="AhpD-like"/>
</dbReference>
<gene>
    <name evidence="1" type="ORF">PIECOFPK_01860</name>
</gene>
<evidence type="ECO:0000313" key="2">
    <source>
        <dbReference type="Proteomes" id="UP001321305"/>
    </source>
</evidence>
<evidence type="ECO:0008006" key="3">
    <source>
        <dbReference type="Google" id="ProtNLM"/>
    </source>
</evidence>
<reference evidence="2" key="1">
    <citation type="submission" date="2024-01" db="EMBL/GenBank/DDBJ databases">
        <title>Mycovorax composti gen. nov. sp. nov., a member of the family Chitinophagaceae isolated from button mushroom compost.</title>
        <authorList>
            <person name="Thai M."/>
            <person name="Bell T.L."/>
            <person name="Kertesz M.A."/>
        </authorList>
    </citation>
    <scope>NUCLEOTIDE SEQUENCE [LARGE SCALE GENOMIC DNA]</scope>
    <source>
        <strain evidence="2">C216</strain>
    </source>
</reference>
<dbReference type="PANTHER" id="PTHR34846:SF10">
    <property type="entry name" value="CYTOPLASMIC PROTEIN"/>
    <property type="match status" value="1"/>
</dbReference>
<dbReference type="Gene3D" id="1.20.1290.10">
    <property type="entry name" value="AhpD-like"/>
    <property type="match status" value="1"/>
</dbReference>
<evidence type="ECO:0000313" key="1">
    <source>
        <dbReference type="EMBL" id="WWC84127.1"/>
    </source>
</evidence>
<protein>
    <recommendedName>
        <fullName evidence="3">Carboxymuconolactone decarboxylase family protein</fullName>
    </recommendedName>
</protein>
<accession>A0ABZ2EKW8</accession>
<dbReference type="RefSeq" id="WP_409965679.1">
    <property type="nucleotide sequence ID" value="NZ_CP144143.1"/>
</dbReference>
<keyword evidence="2" id="KW-1185">Reference proteome</keyword>
<proteinExistence type="predicted"/>
<dbReference type="Proteomes" id="UP001321305">
    <property type="component" value="Chromosome"/>
</dbReference>